<dbReference type="AlphaFoldDB" id="A0A172Y1X1"/>
<dbReference type="GO" id="GO:0003916">
    <property type="term" value="F:DNA topoisomerase activity"/>
    <property type="evidence" value="ECO:0007669"/>
    <property type="project" value="InterPro"/>
</dbReference>
<keyword evidence="3" id="KW-1185">Reference proteome</keyword>
<evidence type="ECO:0000313" key="3">
    <source>
        <dbReference type="Proteomes" id="UP000077824"/>
    </source>
</evidence>
<evidence type="ECO:0000313" key="2">
    <source>
        <dbReference type="EMBL" id="ANF53277.1"/>
    </source>
</evidence>
<gene>
    <name evidence="2" type="ORF">A0O34_21885</name>
</gene>
<dbReference type="SUPFAM" id="SSF56712">
    <property type="entry name" value="Prokaryotic type I DNA topoisomerase"/>
    <property type="match status" value="1"/>
</dbReference>
<dbReference type="PROSITE" id="PS52039">
    <property type="entry name" value="TOPO_IA_2"/>
    <property type="match status" value="1"/>
</dbReference>
<accession>A0A172Y1X1</accession>
<evidence type="ECO:0000259" key="1">
    <source>
        <dbReference type="PROSITE" id="PS52039"/>
    </source>
</evidence>
<sequence length="116" mass="13088">MTVRLNRSRFKIKVGNFNKRIVNDLKVTDHHGLLVTDKVPSALVGNESAVYDMIAVRLLESVCQPCKKEITTISTEVLHYEFSSKGIVIKEPGWRIIQGNFSDESEDAAEPLPYLK</sequence>
<dbReference type="InterPro" id="IPR013825">
    <property type="entry name" value="Topo_IA_cen_sub2"/>
</dbReference>
<dbReference type="KEGG" id="chh:A0O34_21885"/>
<feature type="domain" description="Topo IA-type catalytic" evidence="1">
    <location>
        <begin position="1"/>
        <end position="116"/>
    </location>
</feature>
<proteinExistence type="predicted"/>
<dbReference type="Gene3D" id="1.10.290.10">
    <property type="entry name" value="Topoisomerase I, domain 4"/>
    <property type="match status" value="1"/>
</dbReference>
<dbReference type="InterPro" id="IPR013497">
    <property type="entry name" value="Topo_IA_cen"/>
</dbReference>
<dbReference type="Proteomes" id="UP000077824">
    <property type="component" value="Plasmid pMP01"/>
</dbReference>
<keyword evidence="2" id="KW-0614">Plasmid</keyword>
<dbReference type="EMBL" id="CP015200">
    <property type="protein sequence ID" value="ANF53277.1"/>
    <property type="molecule type" value="Genomic_DNA"/>
</dbReference>
<dbReference type="InterPro" id="IPR013826">
    <property type="entry name" value="Topo_IA_cen_sub3"/>
</dbReference>
<name>A0A172Y1X1_9FLAO</name>
<dbReference type="GO" id="GO:0003677">
    <property type="term" value="F:DNA binding"/>
    <property type="evidence" value="ECO:0007669"/>
    <property type="project" value="InterPro"/>
</dbReference>
<dbReference type="Gene3D" id="2.70.20.10">
    <property type="entry name" value="Topoisomerase I, domain 3"/>
    <property type="match status" value="1"/>
</dbReference>
<reference evidence="2 3" key="1">
    <citation type="submission" date="2016-04" db="EMBL/GenBank/DDBJ databases">
        <title>Complete Genome Sequence of Chryseobacterium sp. IHBB 10212.</title>
        <authorList>
            <person name="Pal M."/>
            <person name="Swarnkar M.K."/>
            <person name="Kaushal K."/>
            <person name="Chhibber S."/>
            <person name="Singh A.K."/>
            <person name="Gulati A."/>
        </authorList>
    </citation>
    <scope>NUCLEOTIDE SEQUENCE [LARGE SCALE GENOMIC DNA]</scope>
    <source>
        <strain evidence="2 3">IHBB 10212</strain>
        <plasmid evidence="2 3">pMP01</plasmid>
    </source>
</reference>
<dbReference type="GO" id="GO:0006265">
    <property type="term" value="P:DNA topological change"/>
    <property type="evidence" value="ECO:0007669"/>
    <property type="project" value="InterPro"/>
</dbReference>
<protein>
    <recommendedName>
        <fullName evidence="1">Topo IA-type catalytic domain-containing protein</fullName>
    </recommendedName>
</protein>
<dbReference type="InterPro" id="IPR023405">
    <property type="entry name" value="Topo_IA_core_domain"/>
</dbReference>
<organism evidence="2 3">
    <name type="scientific">Chryseobacterium glaciei</name>
    <dbReference type="NCBI Taxonomy" id="1685010"/>
    <lineage>
        <taxon>Bacteria</taxon>
        <taxon>Pseudomonadati</taxon>
        <taxon>Bacteroidota</taxon>
        <taxon>Flavobacteriia</taxon>
        <taxon>Flavobacteriales</taxon>
        <taxon>Weeksellaceae</taxon>
        <taxon>Chryseobacterium group</taxon>
        <taxon>Chryseobacterium</taxon>
    </lineage>
</organism>
<dbReference type="Pfam" id="PF01131">
    <property type="entry name" value="Topoisom_bac"/>
    <property type="match status" value="1"/>
</dbReference>
<geneLocation type="plasmid" evidence="2 3">
    <name>pMP01</name>
</geneLocation>